<feature type="transmembrane region" description="Helical" evidence="1">
    <location>
        <begin position="67"/>
        <end position="96"/>
    </location>
</feature>
<keyword evidence="3" id="KW-1185">Reference proteome</keyword>
<dbReference type="KEGG" id="dce:O6P33_05780"/>
<keyword evidence="1" id="KW-1133">Transmembrane helix</keyword>
<evidence type="ECO:0000313" key="3">
    <source>
        <dbReference type="Proteomes" id="UP001212189"/>
    </source>
</evidence>
<dbReference type="Pfam" id="PF05437">
    <property type="entry name" value="AzlD"/>
    <property type="match status" value="1"/>
</dbReference>
<dbReference type="EMBL" id="CP114976">
    <property type="protein sequence ID" value="WBE26333.1"/>
    <property type="molecule type" value="Genomic_DNA"/>
</dbReference>
<reference evidence="2 3" key="1">
    <citation type="submission" date="2022-12" db="EMBL/GenBank/DDBJ databases">
        <title>Coexistence and Characterization of a Novel Tigecycline Resistance gene tet(X) variant and blaNDM-1 in a Pseudomonas caeni Isolate of Chicken Origin.</title>
        <authorList>
            <person name="Lu X."/>
            <person name="Zhang L."/>
            <person name="Li R."/>
            <person name="Wang Z."/>
        </authorList>
    </citation>
    <scope>NUCLEOTIDE SEQUENCE [LARGE SCALE GENOMIC DNA]</scope>
    <source>
        <strain evidence="2 3">CE14</strain>
    </source>
</reference>
<name>A0AAE9VQP9_9GAMM</name>
<dbReference type="Proteomes" id="UP001212189">
    <property type="component" value="Chromosome"/>
</dbReference>
<dbReference type="RefSeq" id="WP_269819255.1">
    <property type="nucleotide sequence ID" value="NZ_CP114976.1"/>
</dbReference>
<evidence type="ECO:0000313" key="2">
    <source>
        <dbReference type="EMBL" id="WBE26333.1"/>
    </source>
</evidence>
<gene>
    <name evidence="2" type="ORF">O6P33_05780</name>
</gene>
<proteinExistence type="predicted"/>
<protein>
    <submittedName>
        <fullName evidence="2">AzlD domain-containing protein</fullName>
    </submittedName>
</protein>
<keyword evidence="1" id="KW-0812">Transmembrane</keyword>
<keyword evidence="1" id="KW-0472">Membrane</keyword>
<dbReference type="AlphaFoldDB" id="A0AAE9VQP9"/>
<accession>A0AAE9VQP9</accession>
<dbReference type="InterPro" id="IPR008407">
    <property type="entry name" value="Brnchd-chn_aa_trnsp_AzlD"/>
</dbReference>
<sequence>MTWLLIFVLAGIVLLNRYVLLEPRLPIRLPSFIRQALQYSAPCLLTAICGPILLGDSGLNGLSSSPYTYAALFSIGCAWVIKNMLLSVLVSLAGFYTLLYFVG</sequence>
<evidence type="ECO:0000256" key="1">
    <source>
        <dbReference type="SAM" id="Phobius"/>
    </source>
</evidence>
<organism evidence="2 3">
    <name type="scientific">Denitrificimonas caeni</name>
    <dbReference type="NCBI Taxonomy" id="521720"/>
    <lineage>
        <taxon>Bacteria</taxon>
        <taxon>Pseudomonadati</taxon>
        <taxon>Pseudomonadota</taxon>
        <taxon>Gammaproteobacteria</taxon>
        <taxon>Pseudomonadales</taxon>
        <taxon>Pseudomonadaceae</taxon>
        <taxon>Denitrificimonas</taxon>
    </lineage>
</organism>